<dbReference type="Gene3D" id="1.20.58.1040">
    <property type="match status" value="1"/>
</dbReference>
<dbReference type="AlphaFoldDB" id="A0A445A4N7"/>
<evidence type="ECO:0000256" key="9">
    <source>
        <dbReference type="SAM" id="Phobius"/>
    </source>
</evidence>
<keyword evidence="5 9" id="KW-0472">Membrane</keyword>
<dbReference type="Pfam" id="PF07983">
    <property type="entry name" value="X8"/>
    <property type="match status" value="1"/>
</dbReference>
<evidence type="ECO:0000256" key="6">
    <source>
        <dbReference type="ARBA" id="ARBA00023157"/>
    </source>
</evidence>
<dbReference type="Gramene" id="arahy.Tifrunner.gnm2.ann2.Ah13g212100.1">
    <property type="protein sequence ID" value="arahy.Tifrunner.gnm2.ann2.Ah13g212100.1-CDS"/>
    <property type="gene ID" value="arahy.Tifrunner.gnm2.ann2.Ah13g212100"/>
</dbReference>
<keyword evidence="9" id="KW-1133">Transmembrane helix</keyword>
<keyword evidence="13" id="KW-1185">Reference proteome</keyword>
<dbReference type="InterPro" id="IPR012946">
    <property type="entry name" value="X8"/>
</dbReference>
<evidence type="ECO:0000256" key="3">
    <source>
        <dbReference type="ARBA" id="ARBA00022622"/>
    </source>
</evidence>
<organism evidence="12 13">
    <name type="scientific">Arachis hypogaea</name>
    <name type="common">Peanut</name>
    <dbReference type="NCBI Taxonomy" id="3818"/>
    <lineage>
        <taxon>Eukaryota</taxon>
        <taxon>Viridiplantae</taxon>
        <taxon>Streptophyta</taxon>
        <taxon>Embryophyta</taxon>
        <taxon>Tracheophyta</taxon>
        <taxon>Spermatophyta</taxon>
        <taxon>Magnoliopsida</taxon>
        <taxon>eudicotyledons</taxon>
        <taxon>Gunneridae</taxon>
        <taxon>Pentapetalae</taxon>
        <taxon>rosids</taxon>
        <taxon>fabids</taxon>
        <taxon>Fabales</taxon>
        <taxon>Fabaceae</taxon>
        <taxon>Papilionoideae</taxon>
        <taxon>50 kb inversion clade</taxon>
        <taxon>dalbergioids sensu lato</taxon>
        <taxon>Dalbergieae</taxon>
        <taxon>Pterocarpus clade</taxon>
        <taxon>Arachis</taxon>
    </lineage>
</organism>
<feature type="signal peptide" evidence="10">
    <location>
        <begin position="1"/>
        <end position="27"/>
    </location>
</feature>
<evidence type="ECO:0000256" key="8">
    <source>
        <dbReference type="ARBA" id="ARBA00023288"/>
    </source>
</evidence>
<dbReference type="GO" id="GO:0098552">
    <property type="term" value="C:side of membrane"/>
    <property type="evidence" value="ECO:0007669"/>
    <property type="project" value="UniProtKB-KW"/>
</dbReference>
<comment type="caution">
    <text evidence="12">The sequence shown here is derived from an EMBL/GenBank/DDBJ whole genome shotgun (WGS) entry which is preliminary data.</text>
</comment>
<keyword evidence="8" id="KW-0449">Lipoprotein</keyword>
<feature type="domain" description="X8" evidence="11">
    <location>
        <begin position="40"/>
        <end position="125"/>
    </location>
</feature>
<feature type="transmembrane region" description="Helical" evidence="9">
    <location>
        <begin position="169"/>
        <end position="186"/>
    </location>
</feature>
<name>A0A445A4N7_ARAHY</name>
<dbReference type="GO" id="GO:0009506">
    <property type="term" value="C:plasmodesma"/>
    <property type="evidence" value="ECO:0007669"/>
    <property type="project" value="UniProtKB-ARBA"/>
</dbReference>
<dbReference type="PANTHER" id="PTHR31044">
    <property type="entry name" value="BETA-1,3 GLUCANASE"/>
    <property type="match status" value="1"/>
</dbReference>
<evidence type="ECO:0000313" key="12">
    <source>
        <dbReference type="EMBL" id="RYR21414.1"/>
    </source>
</evidence>
<evidence type="ECO:0000256" key="1">
    <source>
        <dbReference type="ARBA" id="ARBA00004609"/>
    </source>
</evidence>
<keyword evidence="2" id="KW-1003">Cell membrane</keyword>
<protein>
    <recommendedName>
        <fullName evidence="11">X8 domain-containing protein</fullName>
    </recommendedName>
</protein>
<dbReference type="SMART" id="SM00768">
    <property type="entry name" value="X8"/>
    <property type="match status" value="1"/>
</dbReference>
<evidence type="ECO:0000256" key="5">
    <source>
        <dbReference type="ARBA" id="ARBA00023136"/>
    </source>
</evidence>
<keyword evidence="9" id="KW-0812">Transmembrane</keyword>
<evidence type="ECO:0000256" key="10">
    <source>
        <dbReference type="SAM" id="SignalP"/>
    </source>
</evidence>
<dbReference type="SMR" id="A0A445A4N7"/>
<dbReference type="FunFam" id="1.20.58.1040:FF:000001">
    <property type="entry name" value="Glucan endo-1,3-beta-glucosidase 4"/>
    <property type="match status" value="1"/>
</dbReference>
<dbReference type="STRING" id="3818.A0A445A4N7"/>
<evidence type="ECO:0000256" key="7">
    <source>
        <dbReference type="ARBA" id="ARBA00023180"/>
    </source>
</evidence>
<dbReference type="EMBL" id="SDMP01000013">
    <property type="protein sequence ID" value="RYR21414.1"/>
    <property type="molecule type" value="Genomic_DNA"/>
</dbReference>
<dbReference type="Proteomes" id="UP000289738">
    <property type="component" value="Chromosome B03"/>
</dbReference>
<evidence type="ECO:0000313" key="13">
    <source>
        <dbReference type="Proteomes" id="UP000289738"/>
    </source>
</evidence>
<keyword evidence="7" id="KW-0325">Glycoprotein</keyword>
<gene>
    <name evidence="12" type="ORF">Ahy_B03g066698</name>
</gene>
<proteinExistence type="predicted"/>
<keyword evidence="3" id="KW-0336">GPI-anchor</keyword>
<evidence type="ECO:0000259" key="11">
    <source>
        <dbReference type="SMART" id="SM00768"/>
    </source>
</evidence>
<dbReference type="OrthoDB" id="1919050at2759"/>
<sequence length="187" mass="19725">MHRPKSFFVFHRLILLHFLLTLTPSCGASGGGGGIPPQELWCVAKNNAEDSDLMTALNWACGPGGADCSPIQNGGPCYDPSNTPLMASYAFNDYFLKHGLTDDSCSFSNTAAVISLNPSTDKCKFPSSLSVSNGGVTGTMSSTSSSSSSSVGLGPSEDMSGGNKVSLRWWFWLLSISHLLLMVSVFG</sequence>
<dbReference type="GO" id="GO:0005886">
    <property type="term" value="C:plasma membrane"/>
    <property type="evidence" value="ECO:0007669"/>
    <property type="project" value="UniProtKB-SubCell"/>
</dbReference>
<feature type="chain" id="PRO_5019567965" description="X8 domain-containing protein" evidence="10">
    <location>
        <begin position="28"/>
        <end position="187"/>
    </location>
</feature>
<comment type="subcellular location">
    <subcellularLocation>
        <location evidence="1">Cell membrane</location>
        <topology evidence="1">Lipid-anchor</topology>
        <topology evidence="1">GPI-anchor</topology>
    </subcellularLocation>
</comment>
<evidence type="ECO:0000256" key="4">
    <source>
        <dbReference type="ARBA" id="ARBA00022729"/>
    </source>
</evidence>
<reference evidence="12 13" key="1">
    <citation type="submission" date="2019-01" db="EMBL/GenBank/DDBJ databases">
        <title>Sequencing of cultivated peanut Arachis hypogaea provides insights into genome evolution and oil improvement.</title>
        <authorList>
            <person name="Chen X."/>
        </authorList>
    </citation>
    <scope>NUCLEOTIDE SEQUENCE [LARGE SCALE GENOMIC DNA]</scope>
    <source>
        <strain evidence="13">cv. Fuhuasheng</strain>
        <tissue evidence="12">Leaves</tissue>
    </source>
</reference>
<dbReference type="PANTHER" id="PTHR31044:SF33">
    <property type="entry name" value="PLASMODESMATA CALLOSE-BINDING PROTEIN 5"/>
    <property type="match status" value="1"/>
</dbReference>
<keyword evidence="6" id="KW-1015">Disulfide bond</keyword>
<evidence type="ECO:0000256" key="2">
    <source>
        <dbReference type="ARBA" id="ARBA00022475"/>
    </source>
</evidence>
<accession>A0A445A4N7</accession>
<dbReference type="InterPro" id="IPR044788">
    <property type="entry name" value="X8_dom_prot"/>
</dbReference>
<keyword evidence="4 10" id="KW-0732">Signal</keyword>